<keyword evidence="2" id="KW-1185">Reference proteome</keyword>
<reference evidence="1" key="1">
    <citation type="journal article" date="2014" name="Int. J. Syst. Evol. Microbiol.">
        <title>Complete genome sequence of Corynebacterium casei LMG S-19264T (=DSM 44701T), isolated from a smear-ripened cheese.</title>
        <authorList>
            <consortium name="US DOE Joint Genome Institute (JGI-PGF)"/>
            <person name="Walter F."/>
            <person name="Albersmeier A."/>
            <person name="Kalinowski J."/>
            <person name="Ruckert C."/>
        </authorList>
    </citation>
    <scope>NUCLEOTIDE SEQUENCE</scope>
    <source>
        <strain evidence="1">JCM 14371</strain>
    </source>
</reference>
<accession>A0A917UL22</accession>
<dbReference type="RefSeq" id="WP_188960745.1">
    <property type="nucleotide sequence ID" value="NZ_BMOE01000001.1"/>
</dbReference>
<protein>
    <submittedName>
        <fullName evidence="1">Uncharacterized protein</fullName>
    </submittedName>
</protein>
<dbReference type="EMBL" id="BMOE01000001">
    <property type="protein sequence ID" value="GGJ65251.1"/>
    <property type="molecule type" value="Genomic_DNA"/>
</dbReference>
<dbReference type="AlphaFoldDB" id="A0A917UL22"/>
<sequence>MTQHPDYPAEPRTYLEAVKTYVLAALPEVPQGTWEVYSDINTETITFRFADRSSAPFKGVDVWMDIADIATKSLQLVGQLAGEVFIELFKQPLPTKAPGAAYETYFA</sequence>
<proteinExistence type="predicted"/>
<evidence type="ECO:0000313" key="1">
    <source>
        <dbReference type="EMBL" id="GGJ65251.1"/>
    </source>
</evidence>
<gene>
    <name evidence="1" type="ORF">GCM10008939_06440</name>
</gene>
<organism evidence="1 2">
    <name type="scientific">Deinococcus aquiradiocola</name>
    <dbReference type="NCBI Taxonomy" id="393059"/>
    <lineage>
        <taxon>Bacteria</taxon>
        <taxon>Thermotogati</taxon>
        <taxon>Deinococcota</taxon>
        <taxon>Deinococci</taxon>
        <taxon>Deinococcales</taxon>
        <taxon>Deinococcaceae</taxon>
        <taxon>Deinococcus</taxon>
    </lineage>
</organism>
<reference evidence="1" key="2">
    <citation type="submission" date="2020-09" db="EMBL/GenBank/DDBJ databases">
        <authorList>
            <person name="Sun Q."/>
            <person name="Ohkuma M."/>
        </authorList>
    </citation>
    <scope>NUCLEOTIDE SEQUENCE</scope>
    <source>
        <strain evidence="1">JCM 14371</strain>
    </source>
</reference>
<dbReference type="Proteomes" id="UP000635726">
    <property type="component" value="Unassembled WGS sequence"/>
</dbReference>
<comment type="caution">
    <text evidence="1">The sequence shown here is derived from an EMBL/GenBank/DDBJ whole genome shotgun (WGS) entry which is preliminary data.</text>
</comment>
<name>A0A917UL22_9DEIO</name>
<evidence type="ECO:0000313" key="2">
    <source>
        <dbReference type="Proteomes" id="UP000635726"/>
    </source>
</evidence>